<keyword evidence="2" id="KW-0274">FAD</keyword>
<keyword evidence="3" id="KW-0560">Oxidoreductase</keyword>
<protein>
    <submittedName>
        <fullName evidence="5">Xanthine dehydrogenase</fullName>
    </submittedName>
</protein>
<dbReference type="Proteomes" id="UP000391919">
    <property type="component" value="Unassembled WGS sequence"/>
</dbReference>
<dbReference type="AlphaFoldDB" id="A0A5J4JFW2"/>
<evidence type="ECO:0000313" key="5">
    <source>
        <dbReference type="EMBL" id="GER69360.1"/>
    </source>
</evidence>
<evidence type="ECO:0000259" key="4">
    <source>
        <dbReference type="PROSITE" id="PS51387"/>
    </source>
</evidence>
<reference evidence="5 6" key="1">
    <citation type="submission" date="2019-09" db="EMBL/GenBank/DDBJ databases">
        <title>Draft genome sequence of Bacillus sp. JC-7.</title>
        <authorList>
            <person name="Tanaka N."/>
            <person name="Shiwa Y."/>
            <person name="Fujita N."/>
            <person name="Tanasupawat S."/>
        </authorList>
    </citation>
    <scope>NUCLEOTIDE SEQUENCE [LARGE SCALE GENOMIC DNA]</scope>
    <source>
        <strain evidence="5 6">JC-7</strain>
    </source>
</reference>
<dbReference type="SUPFAM" id="SSF55447">
    <property type="entry name" value="CO dehydrogenase flavoprotein C-terminal domain-like"/>
    <property type="match status" value="1"/>
</dbReference>
<dbReference type="InterPro" id="IPR016167">
    <property type="entry name" value="FAD-bd_PCMH_sub1"/>
</dbReference>
<organism evidence="5 6">
    <name type="scientific">Weizmannia acidilactici</name>
    <dbReference type="NCBI Taxonomy" id="2607726"/>
    <lineage>
        <taxon>Bacteria</taxon>
        <taxon>Bacillati</taxon>
        <taxon>Bacillota</taxon>
        <taxon>Bacilli</taxon>
        <taxon>Bacillales</taxon>
        <taxon>Bacillaceae</taxon>
        <taxon>Heyndrickxia</taxon>
    </lineage>
</organism>
<dbReference type="InterPro" id="IPR016166">
    <property type="entry name" value="FAD-bd_PCMH"/>
</dbReference>
<dbReference type="GO" id="GO:0016491">
    <property type="term" value="F:oxidoreductase activity"/>
    <property type="evidence" value="ECO:0007669"/>
    <property type="project" value="UniProtKB-KW"/>
</dbReference>
<dbReference type="InterPro" id="IPR036683">
    <property type="entry name" value="CO_DH_flav_C_dom_sf"/>
</dbReference>
<dbReference type="Gene3D" id="3.30.465.10">
    <property type="match status" value="1"/>
</dbReference>
<name>A0A5J4JFW2_9BACI</name>
<dbReference type="InterPro" id="IPR005107">
    <property type="entry name" value="CO_DH_flav_C"/>
</dbReference>
<accession>A0A5J4JFW2</accession>
<evidence type="ECO:0000313" key="6">
    <source>
        <dbReference type="Proteomes" id="UP000391919"/>
    </source>
</evidence>
<dbReference type="RefSeq" id="WP_151679438.1">
    <property type="nucleotide sequence ID" value="NZ_BKZP01000007.1"/>
</dbReference>
<dbReference type="Gene3D" id="3.30.43.10">
    <property type="entry name" value="Uridine Diphospho-n-acetylenolpyruvylglucosamine Reductase, domain 2"/>
    <property type="match status" value="1"/>
</dbReference>
<dbReference type="GO" id="GO:0071949">
    <property type="term" value="F:FAD binding"/>
    <property type="evidence" value="ECO:0007669"/>
    <property type="project" value="InterPro"/>
</dbReference>
<dbReference type="SUPFAM" id="SSF56176">
    <property type="entry name" value="FAD-binding/transporter-associated domain-like"/>
    <property type="match status" value="1"/>
</dbReference>
<comment type="caution">
    <text evidence="5">The sequence shown here is derived from an EMBL/GenBank/DDBJ whole genome shotgun (WGS) entry which is preliminary data.</text>
</comment>
<gene>
    <name evidence="5" type="ORF">BpJC7_06630</name>
</gene>
<dbReference type="InterPro" id="IPR016169">
    <property type="entry name" value="FAD-bd_PCMH_sub2"/>
</dbReference>
<feature type="domain" description="FAD-binding PCMH-type" evidence="4">
    <location>
        <begin position="1"/>
        <end position="176"/>
    </location>
</feature>
<proteinExistence type="predicted"/>
<keyword evidence="6" id="KW-1185">Reference proteome</keyword>
<evidence type="ECO:0000256" key="3">
    <source>
        <dbReference type="ARBA" id="ARBA00023002"/>
    </source>
</evidence>
<evidence type="ECO:0000256" key="1">
    <source>
        <dbReference type="ARBA" id="ARBA00022630"/>
    </source>
</evidence>
<dbReference type="Pfam" id="PF00941">
    <property type="entry name" value="FAD_binding_5"/>
    <property type="match status" value="1"/>
</dbReference>
<dbReference type="SMART" id="SM01092">
    <property type="entry name" value="CO_deh_flav_C"/>
    <property type="match status" value="1"/>
</dbReference>
<dbReference type="PANTHER" id="PTHR42659">
    <property type="entry name" value="XANTHINE DEHYDROGENASE SUBUNIT C-RELATED"/>
    <property type="match status" value="1"/>
</dbReference>
<evidence type="ECO:0000256" key="2">
    <source>
        <dbReference type="ARBA" id="ARBA00022827"/>
    </source>
</evidence>
<dbReference type="InterPro" id="IPR036318">
    <property type="entry name" value="FAD-bd_PCMH-like_sf"/>
</dbReference>
<dbReference type="EMBL" id="BKZQ01000006">
    <property type="protein sequence ID" value="GER69360.1"/>
    <property type="molecule type" value="Genomic_DNA"/>
</dbReference>
<dbReference type="PROSITE" id="PS51387">
    <property type="entry name" value="FAD_PCMH"/>
    <property type="match status" value="1"/>
</dbReference>
<dbReference type="Gene3D" id="3.30.390.50">
    <property type="entry name" value="CO dehydrogenase flavoprotein, C-terminal domain"/>
    <property type="match status" value="1"/>
</dbReference>
<dbReference type="PANTHER" id="PTHR42659:SF2">
    <property type="entry name" value="XANTHINE DEHYDROGENASE SUBUNIT C-RELATED"/>
    <property type="match status" value="1"/>
</dbReference>
<dbReference type="InterPro" id="IPR051312">
    <property type="entry name" value="Diverse_Substr_Oxidored"/>
</dbReference>
<sequence length="277" mass="31181">MIPFEFDYYRPKSLQEAVFLYQWLKNQGKSPKYFSGGTEVITLGRLNVLYTDAVIDLKEIPEYKVRFSTEDSLILGGGLSLAEIEEEGSFPLLSKTVREIADHTARTKITLGGNICGQIFYREAVLPFLLADSLIMVAGPYGDKVLSIHQVFQQHLHLDEGVFFVQVSTQQEFIRAPHMSIKRRRQWNTGYPLITVAALKTGNQIRVAISGLTPYPFRAFEMEKALNNGRLTLKEKVQEAIRHVPAPVLNDVEGSSGYRIFVLKNTLADILTGLGEE</sequence>
<dbReference type="InterPro" id="IPR002346">
    <property type="entry name" value="Mopterin_DH_FAD-bd"/>
</dbReference>
<keyword evidence="1" id="KW-0285">Flavoprotein</keyword>